<reference evidence="5" key="1">
    <citation type="submission" date="2014-01" db="EMBL/GenBank/DDBJ databases">
        <authorList>
            <person name="Aslett M."/>
        </authorList>
    </citation>
    <scope>NUCLEOTIDE SEQUENCE</scope>
</reference>
<dbReference type="SUPFAM" id="SSF50729">
    <property type="entry name" value="PH domain-like"/>
    <property type="match status" value="1"/>
</dbReference>
<dbReference type="PANTHER" id="PTHR14309">
    <property type="entry name" value="EXPRESSED PROTEIN"/>
    <property type="match status" value="1"/>
</dbReference>
<evidence type="ECO:0000256" key="2">
    <source>
        <dbReference type="ARBA" id="ARBA00023136"/>
    </source>
</evidence>
<evidence type="ECO:0000313" key="5">
    <source>
        <dbReference type="EMBL" id="CDW58396.1"/>
    </source>
</evidence>
<comment type="subcellular location">
    <subcellularLocation>
        <location evidence="1">Membrane</location>
    </subcellularLocation>
</comment>
<proteinExistence type="predicted"/>
<dbReference type="PROSITE" id="PS50003">
    <property type="entry name" value="PH_DOMAIN"/>
    <property type="match status" value="1"/>
</dbReference>
<reference evidence="5" key="2">
    <citation type="submission" date="2014-03" db="EMBL/GenBank/DDBJ databases">
        <title>The whipworm genome and dual-species transcriptomics of an intimate host-pathogen interaction.</title>
        <authorList>
            <person name="Foth B.J."/>
            <person name="Tsai I.J."/>
            <person name="Reid A.J."/>
            <person name="Bancroft A.J."/>
            <person name="Nichol S."/>
            <person name="Tracey A."/>
            <person name="Holroyd N."/>
            <person name="Cotton J.A."/>
            <person name="Stanley E.J."/>
            <person name="Zarowiecki M."/>
            <person name="Liu J.Z."/>
            <person name="Huckvale T."/>
            <person name="Cooper P.J."/>
            <person name="Grencis R.K."/>
            <person name="Berriman M."/>
        </authorList>
    </citation>
    <scope>NUCLEOTIDE SEQUENCE [LARGE SCALE GENOMIC DNA]</scope>
</reference>
<dbReference type="OrthoDB" id="2157866at2759"/>
<dbReference type="AlphaFoldDB" id="A0A077ZDC6"/>
<keyword evidence="2 3" id="KW-0472">Membrane</keyword>
<dbReference type="Proteomes" id="UP000030665">
    <property type="component" value="Unassembled WGS sequence"/>
</dbReference>
<name>A0A077ZDC6_TRITR</name>
<keyword evidence="6" id="KW-1185">Reference proteome</keyword>
<dbReference type="InterPro" id="IPR001849">
    <property type="entry name" value="PH_domain"/>
</dbReference>
<dbReference type="Pfam" id="PF00169">
    <property type="entry name" value="PH"/>
    <property type="match status" value="1"/>
</dbReference>
<keyword evidence="3" id="KW-0812">Transmembrane</keyword>
<feature type="transmembrane region" description="Helical" evidence="3">
    <location>
        <begin position="169"/>
        <end position="189"/>
    </location>
</feature>
<dbReference type="InterPro" id="IPR039680">
    <property type="entry name" value="PLEKHB1/2"/>
</dbReference>
<organism evidence="5 6">
    <name type="scientific">Trichuris trichiura</name>
    <name type="common">Whipworm</name>
    <name type="synonym">Trichocephalus trichiurus</name>
    <dbReference type="NCBI Taxonomy" id="36087"/>
    <lineage>
        <taxon>Eukaryota</taxon>
        <taxon>Metazoa</taxon>
        <taxon>Ecdysozoa</taxon>
        <taxon>Nematoda</taxon>
        <taxon>Enoplea</taxon>
        <taxon>Dorylaimia</taxon>
        <taxon>Trichinellida</taxon>
        <taxon>Trichuridae</taxon>
        <taxon>Trichuris</taxon>
    </lineage>
</organism>
<evidence type="ECO:0000259" key="4">
    <source>
        <dbReference type="PROSITE" id="PS50003"/>
    </source>
</evidence>
<dbReference type="SMART" id="SM00233">
    <property type="entry name" value="PH"/>
    <property type="match status" value="1"/>
</dbReference>
<accession>A0A077ZDC6</accession>
<evidence type="ECO:0000313" key="6">
    <source>
        <dbReference type="Proteomes" id="UP000030665"/>
    </source>
</evidence>
<feature type="domain" description="PH" evidence="4">
    <location>
        <begin position="10"/>
        <end position="115"/>
    </location>
</feature>
<dbReference type="PANTHER" id="PTHR14309:SF10">
    <property type="entry name" value="PH DOMAIN-CONTAINING PROTEIN"/>
    <property type="match status" value="1"/>
</dbReference>
<gene>
    <name evidence="5" type="ORF">TTRE_0000670601</name>
</gene>
<dbReference type="EMBL" id="HG806326">
    <property type="protein sequence ID" value="CDW58396.1"/>
    <property type="molecule type" value="Genomic_DNA"/>
</dbReference>
<dbReference type="FunFam" id="2.30.29.30:FF:000073">
    <property type="entry name" value="Pleckstrin homology domain-containing family B member 2"/>
    <property type="match status" value="1"/>
</dbReference>
<dbReference type="Gene3D" id="2.30.29.30">
    <property type="entry name" value="Pleckstrin-homology domain (PH domain)/Phosphotyrosine-binding domain (PTB)"/>
    <property type="match status" value="1"/>
</dbReference>
<dbReference type="GO" id="GO:0016020">
    <property type="term" value="C:membrane"/>
    <property type="evidence" value="ECO:0007669"/>
    <property type="project" value="UniProtKB-SubCell"/>
</dbReference>
<evidence type="ECO:0000256" key="3">
    <source>
        <dbReference type="SAM" id="Phobius"/>
    </source>
</evidence>
<protein>
    <submittedName>
        <fullName evidence="5">PH domain containing protein</fullName>
    </submittedName>
</protein>
<keyword evidence="3" id="KW-1133">Transmembrane helix</keyword>
<dbReference type="GO" id="GO:0045595">
    <property type="term" value="P:regulation of cell differentiation"/>
    <property type="evidence" value="ECO:0007669"/>
    <property type="project" value="TreeGrafter"/>
</dbReference>
<sequence>MSNSDNLSSAIAKCGSLQRQTSLLRRWKPCWLVLYQNGRLSIYENEHSNVALDTVSIPYDFFTLQNSNEVRVAPPTGKSSNCLFGYKTSGKTHYFCADDPDDKEAWLAAIKEARNIQPVPYTTCSRPYGMYTGGTYATLCHPAYVLPVQMPVAYYPPAVYRRRLMGTNLAVGLLAGTAAASMLAVWPWILWC</sequence>
<dbReference type="InterPro" id="IPR011993">
    <property type="entry name" value="PH-like_dom_sf"/>
</dbReference>
<evidence type="ECO:0000256" key="1">
    <source>
        <dbReference type="ARBA" id="ARBA00004370"/>
    </source>
</evidence>